<dbReference type="Pfam" id="PF00731">
    <property type="entry name" value="AIRC"/>
    <property type="match status" value="1"/>
</dbReference>
<sequence>MDPARLRKLLLDVRRGRVTTRQALEAIAHLPFESIGAGTVDHHRGIRQALPEVILCQGKTRAQCLAIARAIFAKSGRLLATRASAEQARAMVGEFGRAATWNEAARTVVVQNPGRRRRGARRRAARVLVVSAGTSDLPVAEEAAVTLEFMGLPVGRVYDAGVAGIHRLLKHVPALRRASAVVVVAGMEGALASVVGGITDRPVIAVPTSAGYGASFGGLAALLAMLSSCAAGVTVVNIDNGFGAGYAAGVIALRSRAGRSA</sequence>
<accession>A0A538T5Y4</accession>
<evidence type="ECO:0000259" key="2">
    <source>
        <dbReference type="SMART" id="SM01001"/>
    </source>
</evidence>
<protein>
    <submittedName>
        <fullName evidence="3">Nickel pincer cofactor biosynthesis protein LarB</fullName>
    </submittedName>
</protein>
<dbReference type="GO" id="GO:0016787">
    <property type="term" value="F:hydrolase activity"/>
    <property type="evidence" value="ECO:0007669"/>
    <property type="project" value="InterPro"/>
</dbReference>
<keyword evidence="1" id="KW-0472">Membrane</keyword>
<dbReference type="PANTHER" id="PTHR43064:SF1">
    <property type="entry name" value="SLL1489 PROTEIN"/>
    <property type="match status" value="1"/>
</dbReference>
<dbReference type="SUPFAM" id="SSF52255">
    <property type="entry name" value="N5-CAIR mutase (phosphoribosylaminoimidazole carboxylase, PurE)"/>
    <property type="match status" value="1"/>
</dbReference>
<feature type="transmembrane region" description="Helical" evidence="1">
    <location>
        <begin position="210"/>
        <end position="236"/>
    </location>
</feature>
<dbReference type="EMBL" id="VBOW01000026">
    <property type="protein sequence ID" value="TMQ59041.1"/>
    <property type="molecule type" value="Genomic_DNA"/>
</dbReference>
<dbReference type="GO" id="GO:0006189">
    <property type="term" value="P:'de novo' IMP biosynthetic process"/>
    <property type="evidence" value="ECO:0007669"/>
    <property type="project" value="InterPro"/>
</dbReference>
<dbReference type="InterPro" id="IPR000031">
    <property type="entry name" value="PurE_dom"/>
</dbReference>
<reference evidence="3 4" key="1">
    <citation type="journal article" date="2019" name="Nat. Microbiol.">
        <title>Mediterranean grassland soil C-N compound turnover is dependent on rainfall and depth, and is mediated by genomically divergent microorganisms.</title>
        <authorList>
            <person name="Diamond S."/>
            <person name="Andeer P.F."/>
            <person name="Li Z."/>
            <person name="Crits-Christoph A."/>
            <person name="Burstein D."/>
            <person name="Anantharaman K."/>
            <person name="Lane K.R."/>
            <person name="Thomas B.C."/>
            <person name="Pan C."/>
            <person name="Northen T.R."/>
            <person name="Banfield J.F."/>
        </authorList>
    </citation>
    <scope>NUCLEOTIDE SEQUENCE [LARGE SCALE GENOMIC DNA]</scope>
    <source>
        <strain evidence="3">WS_6</strain>
    </source>
</reference>
<dbReference type="Gene3D" id="3.40.50.1970">
    <property type="match status" value="1"/>
</dbReference>
<dbReference type="NCBIfam" id="NF033503">
    <property type="entry name" value="LarB"/>
    <property type="match status" value="1"/>
</dbReference>
<organism evidence="3 4">
    <name type="scientific">Eiseniibacteriota bacterium</name>
    <dbReference type="NCBI Taxonomy" id="2212470"/>
    <lineage>
        <taxon>Bacteria</taxon>
        <taxon>Candidatus Eiseniibacteriota</taxon>
    </lineage>
</organism>
<evidence type="ECO:0000313" key="3">
    <source>
        <dbReference type="EMBL" id="TMQ59041.1"/>
    </source>
</evidence>
<keyword evidence="1" id="KW-1133">Transmembrane helix</keyword>
<dbReference type="AlphaFoldDB" id="A0A538T5Y4"/>
<dbReference type="SMART" id="SM01001">
    <property type="entry name" value="AIRC"/>
    <property type="match status" value="1"/>
</dbReference>
<feature type="domain" description="PurE" evidence="2">
    <location>
        <begin position="125"/>
        <end position="257"/>
    </location>
</feature>
<evidence type="ECO:0000313" key="4">
    <source>
        <dbReference type="Proteomes" id="UP000316852"/>
    </source>
</evidence>
<feature type="transmembrane region" description="Helical" evidence="1">
    <location>
        <begin position="178"/>
        <end position="198"/>
    </location>
</feature>
<comment type="caution">
    <text evidence="3">The sequence shown here is derived from an EMBL/GenBank/DDBJ whole genome shotgun (WGS) entry which is preliminary data.</text>
</comment>
<gene>
    <name evidence="3" type="primary">larB</name>
    <name evidence="3" type="ORF">E6K76_06075</name>
</gene>
<dbReference type="Proteomes" id="UP000316852">
    <property type="component" value="Unassembled WGS sequence"/>
</dbReference>
<name>A0A538T5Y4_UNCEI</name>
<keyword evidence="1" id="KW-0812">Transmembrane</keyword>
<proteinExistence type="predicted"/>
<dbReference type="InterPro" id="IPR039476">
    <property type="entry name" value="P2CMN_synthase_LarB"/>
</dbReference>
<evidence type="ECO:0000256" key="1">
    <source>
        <dbReference type="SAM" id="Phobius"/>
    </source>
</evidence>
<dbReference type="PANTHER" id="PTHR43064">
    <property type="entry name" value="PHOSPHORIBOSYLAMINOIMIDAZOLE CARBOXYLASE-RELATED"/>
    <property type="match status" value="1"/>
</dbReference>